<dbReference type="InterPro" id="IPR011047">
    <property type="entry name" value="Quinoprotein_ADH-like_sf"/>
</dbReference>
<dbReference type="PANTHER" id="PTHR34512:SF30">
    <property type="entry name" value="OUTER MEMBRANE PROTEIN ASSEMBLY FACTOR BAMB"/>
    <property type="match status" value="1"/>
</dbReference>
<evidence type="ECO:0000313" key="3">
    <source>
        <dbReference type="EMBL" id="MDH6220468.1"/>
    </source>
</evidence>
<dbReference type="Proteomes" id="UP001160499">
    <property type="component" value="Unassembled WGS sequence"/>
</dbReference>
<dbReference type="Gene3D" id="2.130.10.10">
    <property type="entry name" value="YVTN repeat-like/Quinoprotein amine dehydrogenase"/>
    <property type="match status" value="1"/>
</dbReference>
<dbReference type="InterPro" id="IPR002372">
    <property type="entry name" value="PQQ_rpt_dom"/>
</dbReference>
<dbReference type="SMART" id="SM00564">
    <property type="entry name" value="PQQ"/>
    <property type="match status" value="5"/>
</dbReference>
<feature type="region of interest" description="Disordered" evidence="1">
    <location>
        <begin position="107"/>
        <end position="128"/>
    </location>
</feature>
<dbReference type="EMBL" id="JARXVH010000016">
    <property type="protein sequence ID" value="MDH6220468.1"/>
    <property type="molecule type" value="Genomic_DNA"/>
</dbReference>
<evidence type="ECO:0000256" key="1">
    <source>
        <dbReference type="SAM" id="MobiDB-lite"/>
    </source>
</evidence>
<comment type="caution">
    <text evidence="3">The sequence shown here is derived from an EMBL/GenBank/DDBJ whole genome shotgun (WGS) entry which is preliminary data.</text>
</comment>
<evidence type="ECO:0000259" key="2">
    <source>
        <dbReference type="Pfam" id="PF13360"/>
    </source>
</evidence>
<dbReference type="RefSeq" id="WP_280881230.1">
    <property type="nucleotide sequence ID" value="NZ_JARXVH010000016.1"/>
</dbReference>
<dbReference type="Pfam" id="PF13360">
    <property type="entry name" value="PQQ_2"/>
    <property type="match status" value="1"/>
</dbReference>
<dbReference type="PANTHER" id="PTHR34512">
    <property type="entry name" value="CELL SURFACE PROTEIN"/>
    <property type="match status" value="1"/>
</dbReference>
<keyword evidence="4" id="KW-1185">Reference proteome</keyword>
<dbReference type="InterPro" id="IPR015943">
    <property type="entry name" value="WD40/YVTN_repeat-like_dom_sf"/>
</dbReference>
<dbReference type="InterPro" id="IPR018391">
    <property type="entry name" value="PQQ_b-propeller_rpt"/>
</dbReference>
<name>A0ABT6LW73_9ACTN</name>
<proteinExistence type="predicted"/>
<feature type="domain" description="Pyrrolo-quinoline quinone repeat" evidence="2">
    <location>
        <begin position="161"/>
        <end position="323"/>
    </location>
</feature>
<reference evidence="3 4" key="1">
    <citation type="submission" date="2023-04" db="EMBL/GenBank/DDBJ databases">
        <title>Forest soil microbial communities from Buena Vista Peninsula, Colon Province, Panama.</title>
        <authorList>
            <person name="Bouskill N."/>
        </authorList>
    </citation>
    <scope>NUCLEOTIDE SEQUENCE [LARGE SCALE GENOMIC DNA]</scope>
    <source>
        <strain evidence="3 4">GGS1</strain>
    </source>
</reference>
<organism evidence="3 4">
    <name type="scientific">Streptomyces pseudovenezuelae</name>
    <dbReference type="NCBI Taxonomy" id="67350"/>
    <lineage>
        <taxon>Bacteria</taxon>
        <taxon>Bacillati</taxon>
        <taxon>Actinomycetota</taxon>
        <taxon>Actinomycetes</taxon>
        <taxon>Kitasatosporales</taxon>
        <taxon>Streptomycetaceae</taxon>
        <taxon>Streptomyces</taxon>
        <taxon>Streptomyces aurantiacus group</taxon>
    </lineage>
</organism>
<protein>
    <submittedName>
        <fullName evidence="3">Outer membrane protein assembly factor BamB</fullName>
    </submittedName>
</protein>
<sequence>MMWALLWGVGLVVAFLAGFIVRGRIPRSGDARGTAGDAVGSGDGEAGPVDAVEAAAKAGTRAEGPGVGLDKVKALRPGRAPGGRGIVAIAVCLGLVGGLWACWPGGSDESSAKPVPPRNKPSPSAKPTVAWQVPATGGRYDEQPGAWGLGDAVVQGRIDGLSAYAARDGAVRWTLRAPTREAVCTMSPSAARGVGLIAYGKHDEPCATLLAVRTSDGEVLWQRSLTGDGIGDGGLALAGSTAVVAEDGALRARSTESGAQLWQRAMRKSCEAKAVGATTARTLLVEQCGTGARLVALDTRTGKERWVDPLPVESEVTASVVSVAPVVLAVSEEDQRGTRALLGFDDRGAATVTVPLSGPAGELVAPTGVWADSGSEGRPLVMDDLVITLAERDELVPDVVVAHSLKSGRKVWEYKADPLTTDSLAREPDGRIGVLADNGDGGLVILLDRDGTERGRIAPAKTKSVAVSIRPELIPVTGGHVVVNHVSTTGEPGVFALR</sequence>
<accession>A0ABT6LW73</accession>
<dbReference type="SUPFAM" id="SSF50998">
    <property type="entry name" value="Quinoprotein alcohol dehydrogenase-like"/>
    <property type="match status" value="2"/>
</dbReference>
<gene>
    <name evidence="3" type="ORF">M2283_007808</name>
</gene>
<evidence type="ECO:0000313" key="4">
    <source>
        <dbReference type="Proteomes" id="UP001160499"/>
    </source>
</evidence>